<feature type="coiled-coil region" evidence="1">
    <location>
        <begin position="104"/>
        <end position="156"/>
    </location>
</feature>
<organism evidence="3 4">
    <name type="scientific">Diploptera punctata</name>
    <name type="common">Pacific beetle cockroach</name>
    <dbReference type="NCBI Taxonomy" id="6984"/>
    <lineage>
        <taxon>Eukaryota</taxon>
        <taxon>Metazoa</taxon>
        <taxon>Ecdysozoa</taxon>
        <taxon>Arthropoda</taxon>
        <taxon>Hexapoda</taxon>
        <taxon>Insecta</taxon>
        <taxon>Pterygota</taxon>
        <taxon>Neoptera</taxon>
        <taxon>Polyneoptera</taxon>
        <taxon>Dictyoptera</taxon>
        <taxon>Blattodea</taxon>
        <taxon>Blaberoidea</taxon>
        <taxon>Blaberidae</taxon>
        <taxon>Diplopterinae</taxon>
        <taxon>Diploptera</taxon>
    </lineage>
</organism>
<feature type="region of interest" description="Disordered" evidence="2">
    <location>
        <begin position="624"/>
        <end position="646"/>
    </location>
</feature>
<gene>
    <name evidence="3" type="ORF">L9F63_008967</name>
</gene>
<feature type="compositionally biased region" description="Basic residues" evidence="2">
    <location>
        <begin position="636"/>
        <end position="646"/>
    </location>
</feature>
<name>A0AAD8E1I6_DIPPU</name>
<proteinExistence type="predicted"/>
<dbReference type="Proteomes" id="UP001233999">
    <property type="component" value="Unassembled WGS sequence"/>
</dbReference>
<reference evidence="3" key="1">
    <citation type="journal article" date="2023" name="IScience">
        <title>Live-bearing cockroach genome reveals convergent evolutionary mechanisms linked to viviparity in insects and beyond.</title>
        <authorList>
            <person name="Fouks B."/>
            <person name="Harrison M.C."/>
            <person name="Mikhailova A.A."/>
            <person name="Marchal E."/>
            <person name="English S."/>
            <person name="Carruthers M."/>
            <person name="Jennings E.C."/>
            <person name="Chiamaka E.L."/>
            <person name="Frigard R.A."/>
            <person name="Pippel M."/>
            <person name="Attardo G.M."/>
            <person name="Benoit J.B."/>
            <person name="Bornberg-Bauer E."/>
            <person name="Tobe S.S."/>
        </authorList>
    </citation>
    <scope>NUCLEOTIDE SEQUENCE</scope>
    <source>
        <strain evidence="3">Stay&amp;Tobe</strain>
    </source>
</reference>
<dbReference type="AlphaFoldDB" id="A0AAD8E1I6"/>
<feature type="region of interest" description="Disordered" evidence="2">
    <location>
        <begin position="471"/>
        <end position="512"/>
    </location>
</feature>
<evidence type="ECO:0000313" key="4">
    <source>
        <dbReference type="Proteomes" id="UP001233999"/>
    </source>
</evidence>
<sequence>AAFILWSQSVKIQEILIWWKKHYLTREPMQTKITGLPQGQTMAILERYTLSKSKEFRNLARNPGILPLAPIINPVTIILSESTSSESKKKKGENENMILHHLQVKSLKEQLEKSLKKNSELESICKALGTNISSLYKTASAEIERKDRMISELRKEKDNIVFRRNRRKGVKKNENEEEMKDEIVEVCILDEDEGDDDEVVCVHHDTITDTVKQYDTVKQHDTVKQCDTVKQHDTVKQCDTAKQYDTVFSRRLKQRHAKACETLVNAKTLKTNEIESNVPTHLSNTDNISTLKTNKIKSNVPTHLPNTDDSSITLKIHEVKSNLPTHLSNTDVDKSSSLKSKEVKSNVPTDLPNTNDTSKTNEINSSVPTHLPNIDVNTSTSKTNEIKSSVPSYVSNIDVDTSTTLKINDIKNSEPTHVSNIDVDASTIDKHKHNYETETSEKRTTDSKKWGNYRIPRRIRETSVTRALRNLRSTSRSHSQLKNLSKHKTNNLESTSQNRNSKESEHIGIKKTSTLQTLSEHCEFKRHKKCRIKILSTSNNGINDIEENRNIKRHKPNELETPDKRDAKQVTNPNNSVVNKSNNLLNDEDVKVIYNSDSEIKMHDVKYMNPKQKETRIFPEMENISSRSHGGDRERYKKRNSHHLSKSRGIIRRYHERYDIRRTLKNYRSYLTLSKDRNRKRLMNTIEERRDNILKTSVLNKYHNVKLKEPNSEMKKHYYKLNDKEKQRNMKIARTSNSKSLDNNRMCDICKLKHYECRCKPTRQEFVKTQRTSDKKTQSTNKHKEHDNVHIKSVTIPTYKVKLTEEGKNRESNVRSIVTSSKRKENDKNICADIVQGNKKEAEKYEIHSQEITPAVVKFTVKRRSRSFKLEDNRGVTVNITPPKVSGCMLTSDVNIEQSTDRELCGRTDECVRQTFSQENEIPCFSSNSSESDLHFDE</sequence>
<evidence type="ECO:0000256" key="2">
    <source>
        <dbReference type="SAM" id="MobiDB-lite"/>
    </source>
</evidence>
<accession>A0AAD8E1I6</accession>
<feature type="compositionally biased region" description="Polar residues" evidence="2">
    <location>
        <begin position="346"/>
        <end position="368"/>
    </location>
</feature>
<protein>
    <submittedName>
        <fullName evidence="3">Uncharacterized protein</fullName>
    </submittedName>
</protein>
<feature type="compositionally biased region" description="Basic and acidic residues" evidence="2">
    <location>
        <begin position="546"/>
        <end position="568"/>
    </location>
</feature>
<keyword evidence="4" id="KW-1185">Reference proteome</keyword>
<comment type="caution">
    <text evidence="3">The sequence shown here is derived from an EMBL/GenBank/DDBJ whole genome shotgun (WGS) entry which is preliminary data.</text>
</comment>
<feature type="region of interest" description="Disordered" evidence="2">
    <location>
        <begin position="325"/>
        <end position="380"/>
    </location>
</feature>
<evidence type="ECO:0000313" key="3">
    <source>
        <dbReference type="EMBL" id="KAJ9573626.1"/>
    </source>
</evidence>
<feature type="compositionally biased region" description="Basic and acidic residues" evidence="2">
    <location>
        <begin position="331"/>
        <end position="344"/>
    </location>
</feature>
<evidence type="ECO:0000256" key="1">
    <source>
        <dbReference type="SAM" id="Coils"/>
    </source>
</evidence>
<keyword evidence="1" id="KW-0175">Coiled coil</keyword>
<feature type="non-terminal residue" evidence="3">
    <location>
        <position position="938"/>
    </location>
</feature>
<feature type="region of interest" description="Disordered" evidence="2">
    <location>
        <begin position="546"/>
        <end position="581"/>
    </location>
</feature>
<feature type="compositionally biased region" description="Polar residues" evidence="2">
    <location>
        <begin position="471"/>
        <end position="483"/>
    </location>
</feature>
<dbReference type="EMBL" id="JASPKZ010010687">
    <property type="protein sequence ID" value="KAJ9573626.1"/>
    <property type="molecule type" value="Genomic_DNA"/>
</dbReference>
<feature type="compositionally biased region" description="Low complexity" evidence="2">
    <location>
        <begin position="572"/>
        <end position="581"/>
    </location>
</feature>
<reference evidence="3" key="2">
    <citation type="submission" date="2023-05" db="EMBL/GenBank/DDBJ databases">
        <authorList>
            <person name="Fouks B."/>
        </authorList>
    </citation>
    <scope>NUCLEOTIDE SEQUENCE</scope>
    <source>
        <strain evidence="3">Stay&amp;Tobe</strain>
        <tissue evidence="3">Testes</tissue>
    </source>
</reference>